<evidence type="ECO:0000313" key="1">
    <source>
        <dbReference type="EMBL" id="AKD28089.1"/>
    </source>
</evidence>
<dbReference type="EMBL" id="KP706799">
    <property type="protein sequence ID" value="AKD28089.1"/>
    <property type="molecule type" value="Genomic_DNA"/>
</dbReference>
<protein>
    <submittedName>
        <fullName evidence="1">Uncharacterized protein</fullName>
    </submittedName>
</protein>
<proteinExistence type="predicted"/>
<accession>A0A0F6T1F1</accession>
<reference evidence="1" key="1">
    <citation type="journal article" date="2015" name="J. Virol.">
        <title>Genomic and Proteomic Analyses Indicate that Banchine and Campoplegine Polydnaviruses Have Similar, if Not Identical, Viral Ancestors.</title>
        <authorList>
            <person name="Beliveau C."/>
            <person name="Cohen A."/>
            <person name="Stewart D."/>
            <person name="Periquet G."/>
            <person name="Djoumad A."/>
            <person name="Kuhn L."/>
            <person name="Stoltz D."/>
            <person name="Volkoff A.-N."/>
            <person name="Herniou E."/>
            <person name="Drezen J.-M."/>
            <person name="Cusson M."/>
        </authorList>
    </citation>
    <scope>NUCLEOTIDE SEQUENCE</scope>
</reference>
<gene>
    <name evidence="1" type="primary">U42</name>
</gene>
<name>A0A0F6T1F1_9HYME</name>
<sequence>MNRGRRTLCPRDNARLRLSLALCPSPNAPLVMIFNGNIRAFIPQFHAFDYPHCVRVFGKQKKFANRLIDLESRSWNTAARVFDIRADKSRGGWGGEGILSTEV</sequence>
<organism evidence="1">
    <name type="scientific">Glypta fumiferanae</name>
    <dbReference type="NCBI Taxonomy" id="389681"/>
    <lineage>
        <taxon>Eukaryota</taxon>
        <taxon>Metazoa</taxon>
        <taxon>Ecdysozoa</taxon>
        <taxon>Arthropoda</taxon>
        <taxon>Hexapoda</taxon>
        <taxon>Insecta</taxon>
        <taxon>Pterygota</taxon>
        <taxon>Neoptera</taxon>
        <taxon>Endopterygota</taxon>
        <taxon>Hymenoptera</taxon>
        <taxon>Apocrita</taxon>
        <taxon>Ichneumonoidea</taxon>
        <taxon>Ichneumonidae</taxon>
        <taxon>Banchinae</taxon>
        <taxon>Glypta</taxon>
    </lineage>
</organism>
<dbReference type="AlphaFoldDB" id="A0A0F6T1F1"/>